<comment type="caution">
    <text evidence="2">The sequence shown here is derived from an EMBL/GenBank/DDBJ whole genome shotgun (WGS) entry which is preliminary data.</text>
</comment>
<feature type="compositionally biased region" description="Low complexity" evidence="1">
    <location>
        <begin position="65"/>
        <end position="77"/>
    </location>
</feature>
<dbReference type="Proteomes" id="UP000703269">
    <property type="component" value="Unassembled WGS sequence"/>
</dbReference>
<dbReference type="OrthoDB" id="10550434at2759"/>
<dbReference type="AlphaFoldDB" id="A0A9P3LLL7"/>
<evidence type="ECO:0000313" key="3">
    <source>
        <dbReference type="Proteomes" id="UP000703269"/>
    </source>
</evidence>
<evidence type="ECO:0008006" key="4">
    <source>
        <dbReference type="Google" id="ProtNLM"/>
    </source>
</evidence>
<accession>A0A9P3LLL7</accession>
<evidence type="ECO:0000256" key="1">
    <source>
        <dbReference type="SAM" id="MobiDB-lite"/>
    </source>
</evidence>
<feature type="region of interest" description="Disordered" evidence="1">
    <location>
        <begin position="63"/>
        <end position="106"/>
    </location>
</feature>
<name>A0A9P3LLL7_9APHY</name>
<evidence type="ECO:0000313" key="2">
    <source>
        <dbReference type="EMBL" id="GJE99520.1"/>
    </source>
</evidence>
<keyword evidence="3" id="KW-1185">Reference proteome</keyword>
<organism evidence="2 3">
    <name type="scientific">Phanerochaete sordida</name>
    <dbReference type="NCBI Taxonomy" id="48140"/>
    <lineage>
        <taxon>Eukaryota</taxon>
        <taxon>Fungi</taxon>
        <taxon>Dikarya</taxon>
        <taxon>Basidiomycota</taxon>
        <taxon>Agaricomycotina</taxon>
        <taxon>Agaricomycetes</taxon>
        <taxon>Polyporales</taxon>
        <taxon>Phanerochaetaceae</taxon>
        <taxon>Phanerochaete</taxon>
    </lineage>
</organism>
<protein>
    <recommendedName>
        <fullName evidence="4">F-box domain-containing protein</fullName>
    </recommendedName>
</protein>
<sequence length="486" mass="53006">MPVETRTMKKCHQNLPSDLVSLKAAALVGEVKGAILAEKPATDGNIPLSIRAHRILVKTNVDFGSPVSSPTKTKSPSRLPVPVPRTAQPRKATEPPATKTKSKRGIRGPIRRLPGTLLARVFDCLHDDKDTLAACTLVHPTWTDPARRHLFSVLGFGFHPYDTLAAILDPLPSFAPSATHNIRQLALNFTDATRVPRLPLGALARALAALPHLADLLLAGLTLCASTTPPPSPPKRIERLVLDHLTLAPAELLALLGTVAPRATLALHRGVRLRARPWAPAPRAQDAEILRRVGWRALELGFHEGGRYAGVLRALRATRAPRRMQRVAVDQVWAPDVPDVCELLGMVSGTLRELVLNLRECASTKESRLGLGSGFDFGVLQKLEEVRLAFGNPHMSRELLGLVLDELKVAAKAAGRRIKLTLHLDAHFVEQIGAWDQAVAAAKDRLAINLRINADDECWCDDDGRELTKKEWDIVREKMPGAVCPA</sequence>
<gene>
    <name evidence="2" type="ORF">PsYK624_157860</name>
</gene>
<proteinExistence type="predicted"/>
<reference evidence="2 3" key="1">
    <citation type="submission" date="2021-08" db="EMBL/GenBank/DDBJ databases">
        <title>Draft Genome Sequence of Phanerochaete sordida strain YK-624.</title>
        <authorList>
            <person name="Mori T."/>
            <person name="Dohra H."/>
            <person name="Suzuki T."/>
            <person name="Kawagishi H."/>
            <person name="Hirai H."/>
        </authorList>
    </citation>
    <scope>NUCLEOTIDE SEQUENCE [LARGE SCALE GENOMIC DNA]</scope>
    <source>
        <strain evidence="2 3">YK-624</strain>
    </source>
</reference>
<dbReference type="EMBL" id="BPQB01000111">
    <property type="protein sequence ID" value="GJE99520.1"/>
    <property type="molecule type" value="Genomic_DNA"/>
</dbReference>